<evidence type="ECO:0000313" key="5">
    <source>
        <dbReference type="EMBL" id="MDM7860957.1"/>
    </source>
</evidence>
<feature type="binding site" evidence="3">
    <location>
        <position position="131"/>
    </location>
    <ligand>
        <name>S-adenosyl-L-methionine</name>
        <dbReference type="ChEBI" id="CHEBI:59789"/>
    </ligand>
</feature>
<dbReference type="PANTHER" id="PTHR43861">
    <property type="entry name" value="TRANS-ACONITATE 2-METHYLTRANSFERASE-RELATED"/>
    <property type="match status" value="1"/>
</dbReference>
<comment type="similarity">
    <text evidence="3">Belongs to the class I-like SAM-binding methyltransferase superfamily. Cx-SAM synthase family.</text>
</comment>
<dbReference type="InterPro" id="IPR005271">
    <property type="entry name" value="CmoA"/>
</dbReference>
<dbReference type="Pfam" id="PF13649">
    <property type="entry name" value="Methyltransf_25"/>
    <property type="match status" value="1"/>
</dbReference>
<protein>
    <recommendedName>
        <fullName evidence="3">Carboxy-S-adenosyl-L-methionine synthase</fullName>
        <shortName evidence="3">Cx-SAM synthase</shortName>
        <ecNumber evidence="3">2.1.3.-</ecNumber>
    </recommendedName>
</protein>
<evidence type="ECO:0000313" key="6">
    <source>
        <dbReference type="Proteomes" id="UP001234343"/>
    </source>
</evidence>
<dbReference type="InterPro" id="IPR029063">
    <property type="entry name" value="SAM-dependent_MTases_sf"/>
</dbReference>
<feature type="binding site" evidence="3">
    <location>
        <begin position="88"/>
        <end position="89"/>
    </location>
    <ligand>
        <name>S-adenosyl-L-methionine</name>
        <dbReference type="ChEBI" id="CHEBI:59789"/>
    </ligand>
</feature>
<dbReference type="CDD" id="cd02440">
    <property type="entry name" value="AdoMet_MTases"/>
    <property type="match status" value="1"/>
</dbReference>
<name>A0ABT7SZI0_9ALTE</name>
<dbReference type="HAMAP" id="MF_01589">
    <property type="entry name" value="Cx_SAM_synthase"/>
    <property type="match status" value="1"/>
</dbReference>
<keyword evidence="6" id="KW-1185">Reference proteome</keyword>
<keyword evidence="1 3" id="KW-0808">Transferase</keyword>
<dbReference type="InterPro" id="IPR041698">
    <property type="entry name" value="Methyltransf_25"/>
</dbReference>
<evidence type="ECO:0000256" key="1">
    <source>
        <dbReference type="ARBA" id="ARBA00022679"/>
    </source>
</evidence>
<feature type="binding site" evidence="3">
    <location>
        <position position="198"/>
    </location>
    <ligand>
        <name>S-adenosyl-L-methionine</name>
        <dbReference type="ChEBI" id="CHEBI:59789"/>
    </ligand>
</feature>
<reference evidence="5 6" key="1">
    <citation type="submission" date="2023-06" db="EMBL/GenBank/DDBJ databases">
        <title>Alteromonas sp. ASW11-36 isolated from intertidal sand.</title>
        <authorList>
            <person name="Li Y."/>
        </authorList>
    </citation>
    <scope>NUCLEOTIDE SEQUENCE [LARGE SCALE GENOMIC DNA]</scope>
    <source>
        <strain evidence="5 6">ASW11-36</strain>
    </source>
</reference>
<comment type="subunit">
    <text evidence="3">Homodimer.</text>
</comment>
<feature type="binding site" evidence="3">
    <location>
        <begin position="64"/>
        <end position="66"/>
    </location>
    <ligand>
        <name>S-adenosyl-L-methionine</name>
        <dbReference type="ChEBI" id="CHEBI:59789"/>
    </ligand>
</feature>
<sequence length="241" mass="27377">MQNTDTIFAQPLNEVKDFRFDEQVADVFPDMISRSVPGYQSILNAIEFLANRYAQPNKRIYDLGCSLGAASLAAAHGAQHENPIYAIDNSQAMLARCGRYIRQFQHANNIQLFENDITQIEISDACMVIMNFTLQFVDPAKRDAMIKTIYNGLEPGGVLILAEKIRHEDPQADELLVDLHHDFKRQNGYSELEISQKRVALENVMQLDSFETHRKRMLNAGFSSVALIQQQFNFCAMVAMK</sequence>
<feature type="binding site" evidence="3">
    <location>
        <begin position="116"/>
        <end position="117"/>
    </location>
    <ligand>
        <name>S-adenosyl-L-methionine</name>
        <dbReference type="ChEBI" id="CHEBI:59789"/>
    </ligand>
</feature>
<feature type="domain" description="Methyltransferase" evidence="4">
    <location>
        <begin position="60"/>
        <end position="157"/>
    </location>
</feature>
<dbReference type="Gene3D" id="3.40.50.150">
    <property type="entry name" value="Vaccinia Virus protein VP39"/>
    <property type="match status" value="1"/>
</dbReference>
<dbReference type="NCBIfam" id="NF011995">
    <property type="entry name" value="PRK15451.1"/>
    <property type="match status" value="1"/>
</dbReference>
<organism evidence="5 6">
    <name type="scientific">Alteromonas arenosi</name>
    <dbReference type="NCBI Taxonomy" id="3055817"/>
    <lineage>
        <taxon>Bacteria</taxon>
        <taxon>Pseudomonadati</taxon>
        <taxon>Pseudomonadota</taxon>
        <taxon>Gammaproteobacteria</taxon>
        <taxon>Alteromonadales</taxon>
        <taxon>Alteromonadaceae</taxon>
        <taxon>Alteromonas/Salinimonas group</taxon>
        <taxon>Alteromonas</taxon>
    </lineage>
</organism>
<keyword evidence="2 3" id="KW-0949">S-adenosyl-L-methionine</keyword>
<dbReference type="SUPFAM" id="SSF53335">
    <property type="entry name" value="S-adenosyl-L-methionine-dependent methyltransferases"/>
    <property type="match status" value="1"/>
</dbReference>
<dbReference type="Proteomes" id="UP001234343">
    <property type="component" value="Unassembled WGS sequence"/>
</dbReference>
<comment type="function">
    <text evidence="3">Catalyzes the conversion of S-adenosyl-L-methionine (SAM) to carboxy-S-adenosyl-L-methionine (Cx-SAM).</text>
</comment>
<dbReference type="PIRSF" id="PIRSF006325">
    <property type="entry name" value="MeTrfase_bac"/>
    <property type="match status" value="1"/>
</dbReference>
<dbReference type="EC" id="2.1.3.-" evidence="3"/>
<dbReference type="PANTHER" id="PTHR43861:SF2">
    <property type="entry name" value="CARBOXY-S-ADENOSYL-L-METHIONINE SYNTHASE"/>
    <property type="match status" value="1"/>
</dbReference>
<comment type="caution">
    <text evidence="5">The sequence shown here is derived from an EMBL/GenBank/DDBJ whole genome shotgun (WGS) entry which is preliminary data.</text>
</comment>
<evidence type="ECO:0000256" key="3">
    <source>
        <dbReference type="HAMAP-Rule" id="MF_01589"/>
    </source>
</evidence>
<proteinExistence type="inferred from homology"/>
<evidence type="ECO:0000259" key="4">
    <source>
        <dbReference type="Pfam" id="PF13649"/>
    </source>
</evidence>
<accession>A0ABT7SZI0</accession>
<dbReference type="RefSeq" id="WP_289365243.1">
    <property type="nucleotide sequence ID" value="NZ_JAUCBP010000007.1"/>
</dbReference>
<dbReference type="EMBL" id="JAUCBP010000007">
    <property type="protein sequence ID" value="MDM7860957.1"/>
    <property type="molecule type" value="Genomic_DNA"/>
</dbReference>
<dbReference type="NCBIfam" id="TIGR00740">
    <property type="entry name" value="carboxy-S-adenosyl-L-methionine synthase CmoA"/>
    <property type="match status" value="1"/>
</dbReference>
<feature type="binding site" evidence="3">
    <location>
        <position position="39"/>
    </location>
    <ligand>
        <name>S-adenosyl-L-methionine</name>
        <dbReference type="ChEBI" id="CHEBI:59789"/>
    </ligand>
</feature>
<evidence type="ECO:0000256" key="2">
    <source>
        <dbReference type="ARBA" id="ARBA00022691"/>
    </source>
</evidence>
<gene>
    <name evidence="3 5" type="primary">cmoA</name>
    <name evidence="5" type="ORF">QTP81_10145</name>
</gene>
<comment type="catalytic activity">
    <reaction evidence="3">
        <text>prephenate + S-adenosyl-L-methionine = carboxy-S-adenosyl-L-methionine + 3-phenylpyruvate + H2O</text>
        <dbReference type="Rhea" id="RHEA:51692"/>
        <dbReference type="ChEBI" id="CHEBI:15377"/>
        <dbReference type="ChEBI" id="CHEBI:18005"/>
        <dbReference type="ChEBI" id="CHEBI:29934"/>
        <dbReference type="ChEBI" id="CHEBI:59789"/>
        <dbReference type="ChEBI" id="CHEBI:134278"/>
    </reaction>
</comment>